<feature type="transmembrane region" description="Helical" evidence="6">
    <location>
        <begin position="111"/>
        <end position="131"/>
    </location>
</feature>
<evidence type="ECO:0000259" key="7">
    <source>
        <dbReference type="Pfam" id="PF02096"/>
    </source>
</evidence>
<feature type="transmembrane region" description="Helical" evidence="6">
    <location>
        <begin position="342"/>
        <end position="361"/>
    </location>
</feature>
<evidence type="ECO:0000256" key="3">
    <source>
        <dbReference type="ARBA" id="ARBA00022989"/>
    </source>
</evidence>
<reference evidence="8" key="1">
    <citation type="submission" date="2020-10" db="EMBL/GenBank/DDBJ databases">
        <authorList>
            <person name="Gilroy R."/>
        </authorList>
    </citation>
    <scope>NUCLEOTIDE SEQUENCE</scope>
    <source>
        <strain evidence="8">ChiW25-3613</strain>
    </source>
</reference>
<organism evidence="8 9">
    <name type="scientific">Candidatus Coproplasma stercoripullorum</name>
    <dbReference type="NCBI Taxonomy" id="2840751"/>
    <lineage>
        <taxon>Bacteria</taxon>
        <taxon>Bacillati</taxon>
        <taxon>Bacillota</taxon>
        <taxon>Clostridia</taxon>
        <taxon>Eubacteriales</taxon>
        <taxon>Candidatus Coproplasma</taxon>
    </lineage>
</organism>
<evidence type="ECO:0000256" key="5">
    <source>
        <dbReference type="RuleBase" id="RU003945"/>
    </source>
</evidence>
<comment type="subcellular location">
    <subcellularLocation>
        <location evidence="1 5">Membrane</location>
        <topology evidence="1 5">Multi-pass membrane protein</topology>
    </subcellularLocation>
</comment>
<feature type="domain" description="Membrane insertase YidC/Oxa/ALB C-terminal" evidence="7">
    <location>
        <begin position="46"/>
        <end position="137"/>
    </location>
</feature>
<dbReference type="InterPro" id="IPR028055">
    <property type="entry name" value="YidC/Oxa/ALB_C"/>
</dbReference>
<dbReference type="AlphaFoldDB" id="A0A9D1AFU1"/>
<dbReference type="GO" id="GO:0032977">
    <property type="term" value="F:membrane insertase activity"/>
    <property type="evidence" value="ECO:0007669"/>
    <property type="project" value="InterPro"/>
</dbReference>
<evidence type="ECO:0000256" key="2">
    <source>
        <dbReference type="ARBA" id="ARBA00022692"/>
    </source>
</evidence>
<sequence length="418" mass="48662">MNLLAAISGVSENFIDFMVKQLDPITLNWIGEIIRWLVEGVGITAVGVIIFTVVLKTIVMPLDVFSKFKTKKQSLIMERMRPQMEKLQKQYANDKNMYNQKVMELYKKNGYSMMGICIPTIVSLVIFMVVFSQFSTYSQYANLELYRGMVEAYNGVAQEYVYDETENPDGFLLETEDTDGETVYLVDFDRFESYYEANRRDEIDAPYDELTADVETENDMFIVIKNYMAGFARQASAEYYRENKQGFIWVGNIWYPDSMLNREVPDFNGFVSSLSRATNLANYEESYNEVTYNLTDEKDTYNGYFVLIVLAIGMMFLSQFFSMRMQKSMNELGSVDGSGQRTNKWMLILMPIIYGFFSFFYSAAFSIYMIVNTTYSFLTTLIVNKVLDVKFKKLEERQELDRYLRKPVKGEKSKKAKK</sequence>
<dbReference type="EMBL" id="DVHB01000021">
    <property type="protein sequence ID" value="HIR38946.1"/>
    <property type="molecule type" value="Genomic_DNA"/>
</dbReference>
<dbReference type="PANTHER" id="PTHR12428">
    <property type="entry name" value="OXA1"/>
    <property type="match status" value="1"/>
</dbReference>
<gene>
    <name evidence="8" type="primary">yidC</name>
    <name evidence="8" type="ORF">IAB90_01035</name>
</gene>
<evidence type="ECO:0000256" key="4">
    <source>
        <dbReference type="ARBA" id="ARBA00023136"/>
    </source>
</evidence>
<feature type="transmembrane region" description="Helical" evidence="6">
    <location>
        <begin position="33"/>
        <end position="59"/>
    </location>
</feature>
<protein>
    <submittedName>
        <fullName evidence="8">Membrane protein insertase YidC</fullName>
    </submittedName>
</protein>
<keyword evidence="2 5" id="KW-0812">Transmembrane</keyword>
<dbReference type="NCBIfam" id="TIGR03592">
    <property type="entry name" value="yidC_oxa1_cterm"/>
    <property type="match status" value="1"/>
</dbReference>
<comment type="similarity">
    <text evidence="5">Belongs to the OXA1/ALB3/YidC family.</text>
</comment>
<evidence type="ECO:0000313" key="9">
    <source>
        <dbReference type="Proteomes" id="UP000824179"/>
    </source>
</evidence>
<dbReference type="GO" id="GO:0005886">
    <property type="term" value="C:plasma membrane"/>
    <property type="evidence" value="ECO:0007669"/>
    <property type="project" value="TreeGrafter"/>
</dbReference>
<evidence type="ECO:0000256" key="1">
    <source>
        <dbReference type="ARBA" id="ARBA00004141"/>
    </source>
</evidence>
<reference evidence="8" key="2">
    <citation type="journal article" date="2021" name="PeerJ">
        <title>Extensive microbial diversity within the chicken gut microbiome revealed by metagenomics and culture.</title>
        <authorList>
            <person name="Gilroy R."/>
            <person name="Ravi A."/>
            <person name="Getino M."/>
            <person name="Pursley I."/>
            <person name="Horton D.L."/>
            <person name="Alikhan N.F."/>
            <person name="Baker D."/>
            <person name="Gharbi K."/>
            <person name="Hall N."/>
            <person name="Watson M."/>
            <person name="Adriaenssens E.M."/>
            <person name="Foster-Nyarko E."/>
            <person name="Jarju S."/>
            <person name="Secka A."/>
            <person name="Antonio M."/>
            <person name="Oren A."/>
            <person name="Chaudhuri R.R."/>
            <person name="La Ragione R."/>
            <person name="Hildebrand F."/>
            <person name="Pallen M.J."/>
        </authorList>
    </citation>
    <scope>NUCLEOTIDE SEQUENCE</scope>
    <source>
        <strain evidence="8">ChiW25-3613</strain>
    </source>
</reference>
<dbReference type="Proteomes" id="UP000824179">
    <property type="component" value="Unassembled WGS sequence"/>
</dbReference>
<dbReference type="GO" id="GO:0051205">
    <property type="term" value="P:protein insertion into membrane"/>
    <property type="evidence" value="ECO:0007669"/>
    <property type="project" value="TreeGrafter"/>
</dbReference>
<name>A0A9D1AFU1_9FIRM</name>
<keyword evidence="4 6" id="KW-0472">Membrane</keyword>
<feature type="transmembrane region" description="Helical" evidence="6">
    <location>
        <begin position="301"/>
        <end position="321"/>
    </location>
</feature>
<evidence type="ECO:0000256" key="6">
    <source>
        <dbReference type="SAM" id="Phobius"/>
    </source>
</evidence>
<dbReference type="Pfam" id="PF02096">
    <property type="entry name" value="60KD_IMP"/>
    <property type="match status" value="1"/>
</dbReference>
<proteinExistence type="inferred from homology"/>
<dbReference type="PANTHER" id="PTHR12428:SF65">
    <property type="entry name" value="CYTOCHROME C OXIDASE ASSEMBLY PROTEIN COX18, MITOCHONDRIAL"/>
    <property type="match status" value="1"/>
</dbReference>
<keyword evidence="3 6" id="KW-1133">Transmembrane helix</keyword>
<accession>A0A9D1AFU1</accession>
<comment type="caution">
    <text evidence="8">The sequence shown here is derived from an EMBL/GenBank/DDBJ whole genome shotgun (WGS) entry which is preliminary data.</text>
</comment>
<dbReference type="InterPro" id="IPR001708">
    <property type="entry name" value="YidC/ALB3/OXA1/COX18"/>
</dbReference>
<evidence type="ECO:0000313" key="8">
    <source>
        <dbReference type="EMBL" id="HIR38946.1"/>
    </source>
</evidence>